<feature type="domain" description="Potassium channel" evidence="10">
    <location>
        <begin position="224"/>
        <end position="294"/>
    </location>
</feature>
<keyword evidence="5" id="KW-0406">Ion transport</keyword>
<evidence type="ECO:0000256" key="5">
    <source>
        <dbReference type="ARBA" id="ARBA00023065"/>
    </source>
</evidence>
<reference evidence="11 12" key="1">
    <citation type="submission" date="2023-08" db="EMBL/GenBank/DDBJ databases">
        <title>Black Yeasts Isolated from many extreme environments.</title>
        <authorList>
            <person name="Coleine C."/>
            <person name="Stajich J.E."/>
            <person name="Selbmann L."/>
        </authorList>
    </citation>
    <scope>NUCLEOTIDE SEQUENCE [LARGE SCALE GENOMIC DNA]</scope>
    <source>
        <strain evidence="11 12">CCFEE 5935</strain>
    </source>
</reference>
<feature type="compositionally biased region" description="Basic residues" evidence="8">
    <location>
        <begin position="671"/>
        <end position="683"/>
    </location>
</feature>
<evidence type="ECO:0000256" key="3">
    <source>
        <dbReference type="ARBA" id="ARBA00022692"/>
    </source>
</evidence>
<dbReference type="InterPro" id="IPR003280">
    <property type="entry name" value="2pore_dom_K_chnl"/>
</dbReference>
<dbReference type="Pfam" id="PF07885">
    <property type="entry name" value="Ion_trans_2"/>
    <property type="match status" value="2"/>
</dbReference>
<dbReference type="PANTHER" id="PTHR11003">
    <property type="entry name" value="POTASSIUM CHANNEL, SUBFAMILY K"/>
    <property type="match status" value="1"/>
</dbReference>
<feature type="transmembrane region" description="Helical" evidence="9">
    <location>
        <begin position="216"/>
        <end position="237"/>
    </location>
</feature>
<accession>A0AAV9NY34</accession>
<feature type="region of interest" description="Disordered" evidence="8">
    <location>
        <begin position="1"/>
        <end position="34"/>
    </location>
</feature>
<feature type="region of interest" description="Disordered" evidence="8">
    <location>
        <begin position="731"/>
        <end position="779"/>
    </location>
</feature>
<feature type="transmembrane region" description="Helical" evidence="9">
    <location>
        <begin position="367"/>
        <end position="387"/>
    </location>
</feature>
<evidence type="ECO:0000256" key="2">
    <source>
        <dbReference type="ARBA" id="ARBA00022448"/>
    </source>
</evidence>
<dbReference type="GO" id="GO:0022841">
    <property type="term" value="F:potassium ion leak channel activity"/>
    <property type="evidence" value="ECO:0007669"/>
    <property type="project" value="TreeGrafter"/>
</dbReference>
<keyword evidence="2" id="KW-0813">Transport</keyword>
<comment type="subcellular location">
    <subcellularLocation>
        <location evidence="1">Membrane</location>
        <topology evidence="1">Multi-pass membrane protein</topology>
    </subcellularLocation>
</comment>
<feature type="transmembrane region" description="Helical" evidence="9">
    <location>
        <begin position="95"/>
        <end position="119"/>
    </location>
</feature>
<dbReference type="SUPFAM" id="SSF81324">
    <property type="entry name" value="Voltage-gated potassium channels"/>
    <property type="match status" value="2"/>
</dbReference>
<feature type="transmembrane region" description="Helical" evidence="9">
    <location>
        <begin position="271"/>
        <end position="294"/>
    </location>
</feature>
<feature type="domain" description="Potassium channel" evidence="10">
    <location>
        <begin position="377"/>
        <end position="452"/>
    </location>
</feature>
<evidence type="ECO:0000256" key="1">
    <source>
        <dbReference type="ARBA" id="ARBA00004141"/>
    </source>
</evidence>
<dbReference type="Gene3D" id="1.10.287.70">
    <property type="match status" value="2"/>
</dbReference>
<evidence type="ECO:0000313" key="11">
    <source>
        <dbReference type="EMBL" id="KAK5163322.1"/>
    </source>
</evidence>
<dbReference type="RefSeq" id="XP_064653816.1">
    <property type="nucleotide sequence ID" value="XM_064807912.1"/>
</dbReference>
<sequence>MSAIDPGVEDGIKESADDVEPDKEGADYDRDESRSLQQPSRWWFASTACPLLAGTFGPMASGFNICALVQYWRQTIPPEPNDAEVLGHKIEDPEWVLIVNIFSLAAAVIGNAALLLNMARRVRFSIAQPTTITGFLTAGILLIADTATLSSQPAYGLTKETLLPPSRHALTQAFYYAIFAAVIYTILGLLMCVTVYGANKGHYSKDFHLTGSQRTLMLQTMSFITYLMLGALVFGYIEEWEYLDAVYWADVTLLTVGLGDYHPTKALTRGLMFPFAFGGILMVGLVVGSIRSLILERGKEKLSARIVEKKRFYAVHNVDNRKQTIKVSMFAKVDFSTDPALSPAQKREEEFNVMRKVQKAAERERRYFALSLSSTFALILWFVGAAVFQQTEFQQEWTYLQALYFSYTSLLTIGYGDFAPYSNSGRAFFVLWSLLAVPSLTILISNMGDTVIKWFSDLTIWIGSITVLPGEEGLRASTRAAARTLTSWMNDSIKSFTPPGILGAAPAEPEQRLERSDYENKMLDNLAERLGRHTGDRHVDFVSESEKEQDTMTKDIQFYHYVLARECRNVQKDLSASPPKEYTWQDWEYFLKLMGNEDDPADFPGQQHPDILVPEAVRAPKFMMVGEPSTHLTPDSRGSDEKATSSSDEPQKPDEMDGNIDRKTSVMRQMTAKRKQFRNRKGRRPDDDFLMSWSWLSQDSPLMSQKSEAEWVLERLSAALERELNRQRKGFRVQPPIGLRDARKRNKMAGNKEGGEDGAEDAAQEREQDALEKAEKSEE</sequence>
<keyword evidence="7" id="KW-0407">Ion channel</keyword>
<keyword evidence="12" id="KW-1185">Reference proteome</keyword>
<dbReference type="GO" id="GO:0030322">
    <property type="term" value="P:stabilization of membrane potential"/>
    <property type="evidence" value="ECO:0007669"/>
    <property type="project" value="TreeGrafter"/>
</dbReference>
<dbReference type="GeneID" id="89932020"/>
<evidence type="ECO:0000313" key="12">
    <source>
        <dbReference type="Proteomes" id="UP001337655"/>
    </source>
</evidence>
<evidence type="ECO:0000259" key="10">
    <source>
        <dbReference type="Pfam" id="PF07885"/>
    </source>
</evidence>
<gene>
    <name evidence="11" type="ORF">LTR77_010695</name>
</gene>
<proteinExistence type="predicted"/>
<keyword evidence="6 9" id="KW-0472">Membrane</keyword>
<feature type="transmembrane region" description="Helical" evidence="9">
    <location>
        <begin position="399"/>
        <end position="416"/>
    </location>
</feature>
<dbReference type="GO" id="GO:0015271">
    <property type="term" value="F:outward rectifier potassium channel activity"/>
    <property type="evidence" value="ECO:0007669"/>
    <property type="project" value="TreeGrafter"/>
</dbReference>
<comment type="caution">
    <text evidence="11">The sequence shown here is derived from an EMBL/GenBank/DDBJ whole genome shotgun (WGS) entry which is preliminary data.</text>
</comment>
<keyword evidence="3 9" id="KW-0812">Transmembrane</keyword>
<feature type="transmembrane region" description="Helical" evidence="9">
    <location>
        <begin position="428"/>
        <end position="448"/>
    </location>
</feature>
<feature type="region of interest" description="Disordered" evidence="8">
    <location>
        <begin position="626"/>
        <end position="684"/>
    </location>
</feature>
<dbReference type="EMBL" id="JAVRRT010000026">
    <property type="protein sequence ID" value="KAK5163322.1"/>
    <property type="molecule type" value="Genomic_DNA"/>
</dbReference>
<protein>
    <recommendedName>
        <fullName evidence="10">Potassium channel domain-containing protein</fullName>
    </recommendedName>
</protein>
<name>A0AAV9NY34_9PEZI</name>
<feature type="compositionally biased region" description="Basic and acidic residues" evidence="8">
    <location>
        <begin position="10"/>
        <end position="34"/>
    </location>
</feature>
<feature type="compositionally biased region" description="Basic and acidic residues" evidence="8">
    <location>
        <begin position="763"/>
        <end position="779"/>
    </location>
</feature>
<keyword evidence="4 9" id="KW-1133">Transmembrane helix</keyword>
<dbReference type="Proteomes" id="UP001337655">
    <property type="component" value="Unassembled WGS sequence"/>
</dbReference>
<organism evidence="11 12">
    <name type="scientific">Saxophila tyrrhenica</name>
    <dbReference type="NCBI Taxonomy" id="1690608"/>
    <lineage>
        <taxon>Eukaryota</taxon>
        <taxon>Fungi</taxon>
        <taxon>Dikarya</taxon>
        <taxon>Ascomycota</taxon>
        <taxon>Pezizomycotina</taxon>
        <taxon>Dothideomycetes</taxon>
        <taxon>Dothideomycetidae</taxon>
        <taxon>Mycosphaerellales</taxon>
        <taxon>Extremaceae</taxon>
        <taxon>Saxophila</taxon>
    </lineage>
</organism>
<dbReference type="PANTHER" id="PTHR11003:SF301">
    <property type="entry name" value="POTASSIUM CHANNEL PROTEIN"/>
    <property type="match status" value="1"/>
</dbReference>
<feature type="transmembrane region" description="Helical" evidence="9">
    <location>
        <begin position="173"/>
        <end position="196"/>
    </location>
</feature>
<evidence type="ECO:0000256" key="8">
    <source>
        <dbReference type="SAM" id="MobiDB-lite"/>
    </source>
</evidence>
<evidence type="ECO:0000256" key="7">
    <source>
        <dbReference type="ARBA" id="ARBA00023303"/>
    </source>
</evidence>
<evidence type="ECO:0000256" key="6">
    <source>
        <dbReference type="ARBA" id="ARBA00023136"/>
    </source>
</evidence>
<dbReference type="InterPro" id="IPR013099">
    <property type="entry name" value="K_chnl_dom"/>
</dbReference>
<evidence type="ECO:0000256" key="9">
    <source>
        <dbReference type="SAM" id="Phobius"/>
    </source>
</evidence>
<dbReference type="GO" id="GO:0005886">
    <property type="term" value="C:plasma membrane"/>
    <property type="evidence" value="ECO:0007669"/>
    <property type="project" value="TreeGrafter"/>
</dbReference>
<evidence type="ECO:0000256" key="4">
    <source>
        <dbReference type="ARBA" id="ARBA00022989"/>
    </source>
</evidence>
<dbReference type="AlphaFoldDB" id="A0AAV9NY34"/>
<feature type="transmembrane region" description="Helical" evidence="9">
    <location>
        <begin position="131"/>
        <end position="153"/>
    </location>
</feature>
<feature type="compositionally biased region" description="Basic and acidic residues" evidence="8">
    <location>
        <begin position="637"/>
        <end position="664"/>
    </location>
</feature>